<keyword evidence="1" id="KW-0433">Leucine-rich repeat</keyword>
<dbReference type="VEuPathDB" id="FungiDB:AeMF1_009994"/>
<evidence type="ECO:0000256" key="1">
    <source>
        <dbReference type="ARBA" id="ARBA00022614"/>
    </source>
</evidence>
<evidence type="ECO:0000313" key="4">
    <source>
        <dbReference type="Proteomes" id="UP000481153"/>
    </source>
</evidence>
<protein>
    <recommendedName>
        <fullName evidence="5">U2A'/phosphoprotein 32 family A C-terminal domain-containing protein</fullName>
    </recommendedName>
</protein>
<dbReference type="PANTHER" id="PTHR18849">
    <property type="entry name" value="LEUCINE RICH REPEAT PROTEIN"/>
    <property type="match status" value="1"/>
</dbReference>
<dbReference type="Gene3D" id="3.80.10.10">
    <property type="entry name" value="Ribonuclease Inhibitor"/>
    <property type="match status" value="1"/>
</dbReference>
<dbReference type="InterPro" id="IPR032675">
    <property type="entry name" value="LRR_dom_sf"/>
</dbReference>
<dbReference type="InterPro" id="IPR025875">
    <property type="entry name" value="Leu-rich_rpt_4"/>
</dbReference>
<keyword evidence="2" id="KW-0677">Repeat</keyword>
<comment type="caution">
    <text evidence="3">The sequence shown here is derived from an EMBL/GenBank/DDBJ whole genome shotgun (WGS) entry which is preliminary data.</text>
</comment>
<evidence type="ECO:0000256" key="2">
    <source>
        <dbReference type="ARBA" id="ARBA00022737"/>
    </source>
</evidence>
<dbReference type="EMBL" id="VJMJ01000022">
    <property type="protein sequence ID" value="KAF0743082.1"/>
    <property type="molecule type" value="Genomic_DNA"/>
</dbReference>
<accession>A0A6G0XRY0</accession>
<proteinExistence type="predicted"/>
<dbReference type="PANTHER" id="PTHR18849:SF0">
    <property type="entry name" value="CILIA- AND FLAGELLA-ASSOCIATED PROTEIN 410-RELATED"/>
    <property type="match status" value="1"/>
</dbReference>
<dbReference type="Pfam" id="PF12799">
    <property type="entry name" value="LRR_4"/>
    <property type="match status" value="1"/>
</dbReference>
<gene>
    <name evidence="3" type="ORF">Ae201684_002140</name>
</gene>
<keyword evidence="4" id="KW-1185">Reference proteome</keyword>
<reference evidence="3 4" key="1">
    <citation type="submission" date="2019-07" db="EMBL/GenBank/DDBJ databases">
        <title>Genomics analysis of Aphanomyces spp. identifies a new class of oomycete effector associated with host adaptation.</title>
        <authorList>
            <person name="Gaulin E."/>
        </authorList>
    </citation>
    <scope>NUCLEOTIDE SEQUENCE [LARGE SCALE GENOMIC DNA]</scope>
    <source>
        <strain evidence="3 4">ATCC 201684</strain>
    </source>
</reference>
<dbReference type="SUPFAM" id="SSF52058">
    <property type="entry name" value="L domain-like"/>
    <property type="match status" value="1"/>
</dbReference>
<sequence>MRVVEGTKLNLVGKGIDQIGDVVASIAQTTTCLYLSQNNIASLEGLKQFTRLKVLSLGGNLLARFEDFDGLDMPQLRTLLLSGNPICDAPNYRLRMIVLLPKVQTLDGTEVTPKERELAPFLAAQDASLRQVVLENHMEISKLEWIVLLIQMHKEFYQVVHQSHERMPHLESMAINVSLLLRLWKYEDSLVACPCKLQVDMQLQRVVIRALQHLQQHPLRKAKQLLQKFAHLNQRLKNLEPPTPPTWEEAYASVISLQQNTIAKLRGLCERNRRELIDALKSMLVRDPSNRLQQLTKGSNYYDSIKMETIIVYLLSSLTQTTDVTSNLQLTTTTDRDDN</sequence>
<dbReference type="Proteomes" id="UP000481153">
    <property type="component" value="Unassembled WGS sequence"/>
</dbReference>
<name>A0A6G0XRY0_9STRA</name>
<organism evidence="3 4">
    <name type="scientific">Aphanomyces euteiches</name>
    <dbReference type="NCBI Taxonomy" id="100861"/>
    <lineage>
        <taxon>Eukaryota</taxon>
        <taxon>Sar</taxon>
        <taxon>Stramenopiles</taxon>
        <taxon>Oomycota</taxon>
        <taxon>Saprolegniomycetes</taxon>
        <taxon>Saprolegniales</taxon>
        <taxon>Verrucalvaceae</taxon>
        <taxon>Aphanomyces</taxon>
    </lineage>
</organism>
<evidence type="ECO:0008006" key="5">
    <source>
        <dbReference type="Google" id="ProtNLM"/>
    </source>
</evidence>
<dbReference type="AlphaFoldDB" id="A0A6G0XRY0"/>
<evidence type="ECO:0000313" key="3">
    <source>
        <dbReference type="EMBL" id="KAF0743082.1"/>
    </source>
</evidence>